<dbReference type="InterPro" id="IPR047575">
    <property type="entry name" value="Sm"/>
</dbReference>
<dbReference type="Proteomes" id="UP000019384">
    <property type="component" value="Unassembled WGS sequence"/>
</dbReference>
<dbReference type="GO" id="GO:0005686">
    <property type="term" value="C:U2 snRNP"/>
    <property type="evidence" value="ECO:0007669"/>
    <property type="project" value="TreeGrafter"/>
</dbReference>
<dbReference type="RefSeq" id="XP_022460108.1">
    <property type="nucleotide sequence ID" value="XM_022600799.1"/>
</dbReference>
<dbReference type="SUPFAM" id="SSF50182">
    <property type="entry name" value="Sm-like ribonucleoproteins"/>
    <property type="match status" value="1"/>
</dbReference>
<dbReference type="EMBL" id="HG793129">
    <property type="protein sequence ID" value="CDK28117.1"/>
    <property type="molecule type" value="Genomic_DNA"/>
</dbReference>
<comment type="subcellular location">
    <subcellularLocation>
        <location evidence="2">Cytoplasm</location>
    </subcellularLocation>
    <subcellularLocation>
        <location evidence="1">Nucleus</location>
    </subcellularLocation>
</comment>
<evidence type="ECO:0000256" key="6">
    <source>
        <dbReference type="ARBA" id="ARBA00022884"/>
    </source>
</evidence>
<dbReference type="PANTHER" id="PTHR10701">
    <property type="entry name" value="SMALL NUCLEAR RIBONUCLEOPROTEIN-ASSOCIATED PROTEIN B AND N"/>
    <property type="match status" value="1"/>
</dbReference>
<dbReference type="CDD" id="cd01717">
    <property type="entry name" value="Sm_B"/>
    <property type="match status" value="1"/>
</dbReference>
<gene>
    <name evidence="12" type="ORF">KUCA_T00004098001</name>
</gene>
<evidence type="ECO:0000256" key="7">
    <source>
        <dbReference type="ARBA" id="ARBA00023187"/>
    </source>
</evidence>
<dbReference type="GO" id="GO:0046540">
    <property type="term" value="C:U4/U6 x U5 tri-snRNP complex"/>
    <property type="evidence" value="ECO:0007669"/>
    <property type="project" value="EnsemblFungi"/>
</dbReference>
<evidence type="ECO:0000256" key="3">
    <source>
        <dbReference type="ARBA" id="ARBA00009123"/>
    </source>
</evidence>
<dbReference type="GO" id="GO:0003723">
    <property type="term" value="F:RNA binding"/>
    <property type="evidence" value="ECO:0007669"/>
    <property type="project" value="UniProtKB-KW"/>
</dbReference>
<dbReference type="GO" id="GO:0071013">
    <property type="term" value="C:catalytic step 2 spliceosome"/>
    <property type="evidence" value="ECO:0007669"/>
    <property type="project" value="TreeGrafter"/>
</dbReference>
<dbReference type="Pfam" id="PF01423">
    <property type="entry name" value="LSM"/>
    <property type="match status" value="1"/>
</dbReference>
<keyword evidence="5" id="KW-0507">mRNA processing</keyword>
<evidence type="ECO:0000256" key="4">
    <source>
        <dbReference type="ARBA" id="ARBA00022490"/>
    </source>
</evidence>
<dbReference type="GO" id="GO:0036261">
    <property type="term" value="P:7-methylguanosine cap hypermethylation"/>
    <property type="evidence" value="ECO:0007669"/>
    <property type="project" value="EnsemblFungi"/>
</dbReference>
<evidence type="ECO:0000256" key="8">
    <source>
        <dbReference type="ARBA" id="ARBA00023242"/>
    </source>
</evidence>
<dbReference type="GeneID" id="34521496"/>
<organism evidence="12 13">
    <name type="scientific">Kuraishia capsulata CBS 1993</name>
    <dbReference type="NCBI Taxonomy" id="1382522"/>
    <lineage>
        <taxon>Eukaryota</taxon>
        <taxon>Fungi</taxon>
        <taxon>Dikarya</taxon>
        <taxon>Ascomycota</taxon>
        <taxon>Saccharomycotina</taxon>
        <taxon>Pichiomycetes</taxon>
        <taxon>Pichiales</taxon>
        <taxon>Pichiaceae</taxon>
        <taxon>Kuraishia</taxon>
    </lineage>
</organism>
<keyword evidence="13" id="KW-1185">Reference proteome</keyword>
<dbReference type="GO" id="GO:0000398">
    <property type="term" value="P:mRNA splicing, via spliceosome"/>
    <property type="evidence" value="ECO:0007669"/>
    <property type="project" value="EnsemblFungi"/>
</dbReference>
<dbReference type="InterPro" id="IPR001163">
    <property type="entry name" value="Sm_dom_euk/arc"/>
</dbReference>
<dbReference type="GO" id="GO:0005737">
    <property type="term" value="C:cytoplasm"/>
    <property type="evidence" value="ECO:0007669"/>
    <property type="project" value="UniProtKB-SubCell"/>
</dbReference>
<accession>W6MSD5</accession>
<evidence type="ECO:0000313" key="13">
    <source>
        <dbReference type="Proteomes" id="UP000019384"/>
    </source>
</evidence>
<dbReference type="PROSITE" id="PS52002">
    <property type="entry name" value="SM"/>
    <property type="match status" value="1"/>
</dbReference>
<dbReference type="AlphaFoldDB" id="W6MSD5"/>
<dbReference type="GO" id="GO:0005687">
    <property type="term" value="C:U4 snRNP"/>
    <property type="evidence" value="ECO:0007669"/>
    <property type="project" value="EnsemblFungi"/>
</dbReference>
<sequence>MAIGSIPKNAKLATLINYRVRVTSLDSRQFIGQLVSFDKHMNLVLSECEEFRLTKKSLGELKKLHKEGKIVDETEAIQEEKRALGLIILRGEQIVSVVVESAPTASALDPSVRVKSLKKGKGVAVPLKTDSVGASSSLSAPIRTNLAGSRVSKPTRGGFRKI</sequence>
<evidence type="ECO:0000259" key="11">
    <source>
        <dbReference type="PROSITE" id="PS52002"/>
    </source>
</evidence>
<name>W6MSD5_9ASCO</name>
<proteinExistence type="inferred from homology"/>
<dbReference type="GO" id="GO:0005685">
    <property type="term" value="C:U1 snRNP"/>
    <property type="evidence" value="ECO:0007669"/>
    <property type="project" value="EnsemblFungi"/>
</dbReference>
<dbReference type="STRING" id="1382522.W6MSD5"/>
<dbReference type="Gene3D" id="2.30.30.100">
    <property type="match status" value="1"/>
</dbReference>
<evidence type="ECO:0000313" key="12">
    <source>
        <dbReference type="EMBL" id="CDK28117.1"/>
    </source>
</evidence>
<keyword evidence="7" id="KW-0508">mRNA splicing</keyword>
<keyword evidence="9" id="KW-0687">Ribonucleoprotein</keyword>
<evidence type="ECO:0000256" key="1">
    <source>
        <dbReference type="ARBA" id="ARBA00004123"/>
    </source>
</evidence>
<reference evidence="12" key="1">
    <citation type="submission" date="2013-12" db="EMBL/GenBank/DDBJ databases">
        <authorList>
            <person name="Genoscope - CEA"/>
        </authorList>
    </citation>
    <scope>NUCLEOTIDE SEQUENCE</scope>
    <source>
        <strain evidence="12">CBS 1993</strain>
    </source>
</reference>
<dbReference type="PANTHER" id="PTHR10701:SF0">
    <property type="entry name" value="SMALL NUCLEAR RIBONUCLEOPROTEIN-ASSOCIATED PROTEIN B"/>
    <property type="match status" value="1"/>
</dbReference>
<evidence type="ECO:0000256" key="2">
    <source>
        <dbReference type="ARBA" id="ARBA00004496"/>
    </source>
</evidence>
<keyword evidence="4" id="KW-0963">Cytoplasm</keyword>
<protein>
    <recommendedName>
        <fullName evidence="10">Sm protein B</fullName>
    </recommendedName>
</protein>
<evidence type="ECO:0000256" key="9">
    <source>
        <dbReference type="ARBA" id="ARBA00023274"/>
    </source>
</evidence>
<dbReference type="InterPro" id="IPR050914">
    <property type="entry name" value="snRNP_SmB/NAA38-like"/>
</dbReference>
<keyword evidence="6" id="KW-0694">RNA-binding</keyword>
<dbReference type="InterPro" id="IPR010920">
    <property type="entry name" value="LSM_dom_sf"/>
</dbReference>
<dbReference type="SMART" id="SM00651">
    <property type="entry name" value="Sm"/>
    <property type="match status" value="1"/>
</dbReference>
<evidence type="ECO:0000256" key="10">
    <source>
        <dbReference type="ARBA" id="ARBA00041355"/>
    </source>
</evidence>
<keyword evidence="8" id="KW-0539">Nucleus</keyword>
<dbReference type="GO" id="GO:0005682">
    <property type="term" value="C:U5 snRNP"/>
    <property type="evidence" value="ECO:0007669"/>
    <property type="project" value="EnsemblFungi"/>
</dbReference>
<dbReference type="OrthoDB" id="2020720at2759"/>
<dbReference type="HOGENOM" id="CLU_076902_1_2_1"/>
<reference evidence="12" key="2">
    <citation type="submission" date="2014-02" db="EMBL/GenBank/DDBJ databases">
        <title>Complete DNA sequence of /Kuraishia capsulata/ illustrates novel genomic features among budding yeasts (/Saccharomycotina/).</title>
        <authorList>
            <person name="Morales L."/>
            <person name="Noel B."/>
            <person name="Porcel B."/>
            <person name="Marcet-Houben M."/>
            <person name="Hullo M-F."/>
            <person name="Sacerdot C."/>
            <person name="Tekaia F."/>
            <person name="Leh-Louis V."/>
            <person name="Despons L."/>
            <person name="Khanna V."/>
            <person name="Aury J-M."/>
            <person name="Barbe V."/>
            <person name="Couloux A."/>
            <person name="Labadie K."/>
            <person name="Pelletier E."/>
            <person name="Souciet J-L."/>
            <person name="Boekhout T."/>
            <person name="Gabaldon T."/>
            <person name="Wincker P."/>
            <person name="Dujon B."/>
        </authorList>
    </citation>
    <scope>NUCLEOTIDE SEQUENCE</scope>
    <source>
        <strain evidence="12">CBS 1993</strain>
    </source>
</reference>
<feature type="domain" description="Sm" evidence="11">
    <location>
        <begin position="7"/>
        <end position="103"/>
    </location>
</feature>
<evidence type="ECO:0000256" key="5">
    <source>
        <dbReference type="ARBA" id="ARBA00022664"/>
    </source>
</evidence>
<dbReference type="GO" id="GO:0000974">
    <property type="term" value="C:Prp19 complex"/>
    <property type="evidence" value="ECO:0007669"/>
    <property type="project" value="EnsemblFungi"/>
</dbReference>
<comment type="similarity">
    <text evidence="3">Belongs to the snRNP SmB/SmN family.</text>
</comment>
<dbReference type="GO" id="GO:0071004">
    <property type="term" value="C:U2-type prespliceosome"/>
    <property type="evidence" value="ECO:0007669"/>
    <property type="project" value="EnsemblFungi"/>
</dbReference>
<dbReference type="GO" id="GO:0070990">
    <property type="term" value="F:snRNP binding"/>
    <property type="evidence" value="ECO:0007669"/>
    <property type="project" value="TreeGrafter"/>
</dbReference>